<dbReference type="InterPro" id="IPR027417">
    <property type="entry name" value="P-loop_NTPase"/>
</dbReference>
<dbReference type="Pfam" id="PF00158">
    <property type="entry name" value="Sigma54_activat"/>
    <property type="match status" value="1"/>
</dbReference>
<dbReference type="InterPro" id="IPR025944">
    <property type="entry name" value="Sigma_54_int_dom_CS"/>
</dbReference>
<dbReference type="PANTHER" id="PTHR32071:SF120">
    <property type="entry name" value="TRANSCRIPTIONAL REGULATOR-RELATED"/>
    <property type="match status" value="1"/>
</dbReference>
<dbReference type="PANTHER" id="PTHR32071">
    <property type="entry name" value="TRANSCRIPTIONAL REGULATORY PROTEIN"/>
    <property type="match status" value="1"/>
</dbReference>
<dbReference type="AlphaFoldDB" id="A0A3P1SID8"/>
<keyword evidence="5" id="KW-0804">Transcription</keyword>
<proteinExistence type="predicted"/>
<evidence type="ECO:0000313" key="7">
    <source>
        <dbReference type="EMBL" id="RRC96806.1"/>
    </source>
</evidence>
<dbReference type="Proteomes" id="UP000267535">
    <property type="component" value="Unassembled WGS sequence"/>
</dbReference>
<organism evidence="7 8">
    <name type="scientific">Amphritea balenae</name>
    <dbReference type="NCBI Taxonomy" id="452629"/>
    <lineage>
        <taxon>Bacteria</taxon>
        <taxon>Pseudomonadati</taxon>
        <taxon>Pseudomonadota</taxon>
        <taxon>Gammaproteobacteria</taxon>
        <taxon>Oceanospirillales</taxon>
        <taxon>Oceanospirillaceae</taxon>
        <taxon>Amphritea</taxon>
    </lineage>
</organism>
<dbReference type="InterPro" id="IPR002078">
    <property type="entry name" value="Sigma_54_int"/>
</dbReference>
<dbReference type="OrthoDB" id="9804019at2"/>
<dbReference type="Gene3D" id="1.10.8.60">
    <property type="match status" value="1"/>
</dbReference>
<dbReference type="Gene3D" id="3.40.50.300">
    <property type="entry name" value="P-loop containing nucleotide triphosphate hydrolases"/>
    <property type="match status" value="1"/>
</dbReference>
<dbReference type="InterPro" id="IPR025662">
    <property type="entry name" value="Sigma_54_int_dom_ATP-bd_1"/>
</dbReference>
<keyword evidence="2" id="KW-0067">ATP-binding</keyword>
<comment type="caution">
    <text evidence="7">The sequence shown here is derived from an EMBL/GenBank/DDBJ whole genome shotgun (WGS) entry which is preliminary data.</text>
</comment>
<dbReference type="GO" id="GO:0043565">
    <property type="term" value="F:sequence-specific DNA binding"/>
    <property type="evidence" value="ECO:0007669"/>
    <property type="project" value="InterPro"/>
</dbReference>
<reference evidence="7 8" key="1">
    <citation type="submission" date="2018-11" db="EMBL/GenBank/DDBJ databases">
        <title>The draft genome sequence of Amphritea balenae JAMM 1525T.</title>
        <authorList>
            <person name="Fang Z."/>
            <person name="Zhang Y."/>
            <person name="Han X."/>
        </authorList>
    </citation>
    <scope>NUCLEOTIDE SEQUENCE [LARGE SCALE GENOMIC DNA]</scope>
    <source>
        <strain evidence="7 8">JAMM 1525</strain>
    </source>
</reference>
<dbReference type="PROSITE" id="PS00688">
    <property type="entry name" value="SIGMA54_INTERACT_3"/>
    <property type="match status" value="1"/>
</dbReference>
<keyword evidence="3" id="KW-0805">Transcription regulation</keyword>
<dbReference type="SUPFAM" id="SSF52540">
    <property type="entry name" value="P-loop containing nucleoside triphosphate hydrolases"/>
    <property type="match status" value="1"/>
</dbReference>
<sequence>MQYDQVQHLVNDTPHTNWIALLHKPSLDHPTIRKLIHDLFYDYHTLPLPEVESVTRLQSTLGHAYGIEVLDTPLAKAEHYELECQMVGGSEAILNIFGQIRKVAATDAPVLITGESGTGKELIAQALHIRSDRSRGPFIPVNCGALPDTLIHSELFGHEKGAFTGAHRQNIGRIESANNGTIFLDEVGDLPLELQTYLLRFLQEKTIERLGSSKTFGVNARVIAATHVNLAEMVTQGAFREDLYFRLNVLNIQVPALRERVEDIPLLAQYFFQHLKQEGNSPARGFSRDALEYMSQYHWPGNVRELINRIRRALVMGEHKLITAEDLGLEEQLAAPLIYTLEEVRSRAEKDMLQKGMLASGNNITKAALSLGVSRVTLYNLLDKHHLRR</sequence>
<dbReference type="PROSITE" id="PS50045">
    <property type="entry name" value="SIGMA54_INTERACT_4"/>
    <property type="match status" value="1"/>
</dbReference>
<dbReference type="SUPFAM" id="SSF46689">
    <property type="entry name" value="Homeodomain-like"/>
    <property type="match status" value="1"/>
</dbReference>
<dbReference type="Pfam" id="PF25601">
    <property type="entry name" value="AAA_lid_14"/>
    <property type="match status" value="1"/>
</dbReference>
<dbReference type="Pfam" id="PF02954">
    <property type="entry name" value="HTH_8"/>
    <property type="match status" value="1"/>
</dbReference>
<dbReference type="EMBL" id="RQXV01000017">
    <property type="protein sequence ID" value="RRC96806.1"/>
    <property type="molecule type" value="Genomic_DNA"/>
</dbReference>
<dbReference type="InterPro" id="IPR009057">
    <property type="entry name" value="Homeodomain-like_sf"/>
</dbReference>
<evidence type="ECO:0000259" key="6">
    <source>
        <dbReference type="PROSITE" id="PS50045"/>
    </source>
</evidence>
<evidence type="ECO:0000256" key="4">
    <source>
        <dbReference type="ARBA" id="ARBA00023125"/>
    </source>
</evidence>
<feature type="domain" description="Sigma-54 factor interaction" evidence="6">
    <location>
        <begin position="86"/>
        <end position="315"/>
    </location>
</feature>
<dbReference type="PROSITE" id="PS00675">
    <property type="entry name" value="SIGMA54_INTERACT_1"/>
    <property type="match status" value="1"/>
</dbReference>
<protein>
    <submittedName>
        <fullName evidence="7">Sigma-54-dependent Fis family transcriptional regulator</fullName>
    </submittedName>
</protein>
<keyword evidence="8" id="KW-1185">Reference proteome</keyword>
<dbReference type="Pfam" id="PF20161">
    <property type="entry name" value="VpsR"/>
    <property type="match status" value="1"/>
</dbReference>
<dbReference type="PROSITE" id="PS00676">
    <property type="entry name" value="SIGMA54_INTERACT_2"/>
    <property type="match status" value="1"/>
</dbReference>
<dbReference type="InterPro" id="IPR025943">
    <property type="entry name" value="Sigma_54_int_dom_ATP-bd_2"/>
</dbReference>
<keyword evidence="1" id="KW-0547">Nucleotide-binding</keyword>
<dbReference type="InterPro" id="IPR058031">
    <property type="entry name" value="AAA_lid_NorR"/>
</dbReference>
<evidence type="ECO:0000256" key="2">
    <source>
        <dbReference type="ARBA" id="ARBA00022840"/>
    </source>
</evidence>
<dbReference type="InterPro" id="IPR002197">
    <property type="entry name" value="HTH_Fis"/>
</dbReference>
<evidence type="ECO:0000256" key="3">
    <source>
        <dbReference type="ARBA" id="ARBA00023015"/>
    </source>
</evidence>
<dbReference type="SMART" id="SM00382">
    <property type="entry name" value="AAA"/>
    <property type="match status" value="1"/>
</dbReference>
<evidence type="ECO:0000256" key="1">
    <source>
        <dbReference type="ARBA" id="ARBA00022741"/>
    </source>
</evidence>
<gene>
    <name evidence="7" type="ORF">EHS89_20390</name>
</gene>
<dbReference type="InterPro" id="IPR045343">
    <property type="entry name" value="VpsR"/>
</dbReference>
<evidence type="ECO:0000256" key="5">
    <source>
        <dbReference type="ARBA" id="ARBA00023163"/>
    </source>
</evidence>
<dbReference type="FunFam" id="3.40.50.300:FF:000006">
    <property type="entry name" value="DNA-binding transcriptional regulator NtrC"/>
    <property type="match status" value="1"/>
</dbReference>
<keyword evidence="4" id="KW-0238">DNA-binding</keyword>
<dbReference type="Gene3D" id="1.10.10.60">
    <property type="entry name" value="Homeodomain-like"/>
    <property type="match status" value="1"/>
</dbReference>
<evidence type="ECO:0000313" key="8">
    <source>
        <dbReference type="Proteomes" id="UP000267535"/>
    </source>
</evidence>
<accession>A0A3P1SID8</accession>
<dbReference type="CDD" id="cd00009">
    <property type="entry name" value="AAA"/>
    <property type="match status" value="1"/>
</dbReference>
<dbReference type="InterPro" id="IPR003593">
    <property type="entry name" value="AAA+_ATPase"/>
</dbReference>
<name>A0A3P1SID8_9GAMM</name>
<dbReference type="GO" id="GO:0006355">
    <property type="term" value="P:regulation of DNA-templated transcription"/>
    <property type="evidence" value="ECO:0007669"/>
    <property type="project" value="InterPro"/>
</dbReference>
<dbReference type="GO" id="GO:0005524">
    <property type="term" value="F:ATP binding"/>
    <property type="evidence" value="ECO:0007669"/>
    <property type="project" value="UniProtKB-KW"/>
</dbReference>